<dbReference type="InterPro" id="IPR036873">
    <property type="entry name" value="Rhodanese-like_dom_sf"/>
</dbReference>
<sequence>MTVQIATFYRFFSFPDYQAWQPRLIAFCRAQALKGTILLAAEGLNATLAGSREELETLLAYLGEDSRLLDLEPKWSEAANMPFQRLKVRLKKEIVSLGVPVDPVRKVGAYVSPENWNALISDPEVLLLDTRNHYEVRIGTFAGAVDPHTDSFREFPDYVRKNLDPQTHRKVAMFCTGGIRCEKATSYLLEQGFDQVYHLEGGILKYLETVPAEESRWQGECFVFDQRVAVEQGVSEGHYVMCLACGEPVSQSDLASPDFEAGVACPACVATHSAEQKARAREKQRQKVLAEAAAKKRASSVSSQT</sequence>
<evidence type="ECO:0000313" key="3">
    <source>
        <dbReference type="EMBL" id="PIW15209.1"/>
    </source>
</evidence>
<comment type="similarity">
    <text evidence="1">Belongs to the TrhO family.</text>
</comment>
<dbReference type="GO" id="GO:0016705">
    <property type="term" value="F:oxidoreductase activity, acting on paired donors, with incorporation or reduction of molecular oxygen"/>
    <property type="evidence" value="ECO:0007669"/>
    <property type="project" value="UniProtKB-UniRule"/>
</dbReference>
<evidence type="ECO:0000259" key="2">
    <source>
        <dbReference type="PROSITE" id="PS50206"/>
    </source>
</evidence>
<dbReference type="Gene3D" id="3.40.250.10">
    <property type="entry name" value="Rhodanese-like domain"/>
    <property type="match status" value="1"/>
</dbReference>
<dbReference type="SMART" id="SM00450">
    <property type="entry name" value="RHOD"/>
    <property type="match status" value="1"/>
</dbReference>
<evidence type="ECO:0000313" key="4">
    <source>
        <dbReference type="Proteomes" id="UP000231019"/>
    </source>
</evidence>
<proteinExistence type="inferred from homology"/>
<dbReference type="PANTHER" id="PTHR43268:SF3">
    <property type="entry name" value="RHODANESE-LIKE DOMAIN-CONTAINING PROTEIN 7-RELATED"/>
    <property type="match status" value="1"/>
</dbReference>
<dbReference type="PROSITE" id="PS50206">
    <property type="entry name" value="RHODANESE_3"/>
    <property type="match status" value="1"/>
</dbReference>
<dbReference type="AlphaFoldDB" id="A0A2M7G0K7"/>
<comment type="function">
    <text evidence="1">Catalyzes oxygen-dependent 5-hydroxyuridine (ho5U) modification at position 34 in tRNAs.</text>
</comment>
<dbReference type="EC" id="1.14.-.-" evidence="1"/>
<comment type="caution">
    <text evidence="3">The sequence shown here is derived from an EMBL/GenBank/DDBJ whole genome shotgun (WGS) entry which is preliminary data.</text>
</comment>
<dbReference type="HAMAP" id="MF_00469">
    <property type="entry name" value="TrhO"/>
    <property type="match status" value="1"/>
</dbReference>
<dbReference type="PANTHER" id="PTHR43268">
    <property type="entry name" value="THIOSULFATE SULFURTRANSFERASE/RHODANESE-LIKE DOMAIN-CONTAINING PROTEIN 2"/>
    <property type="match status" value="1"/>
</dbReference>
<dbReference type="SUPFAM" id="SSF52821">
    <property type="entry name" value="Rhodanese/Cell cycle control phosphatase"/>
    <property type="match status" value="1"/>
</dbReference>
<dbReference type="CDD" id="cd01518">
    <property type="entry name" value="RHOD_YceA"/>
    <property type="match status" value="1"/>
</dbReference>
<dbReference type="NCBIfam" id="NF001136">
    <property type="entry name" value="PRK00142.1-4"/>
    <property type="match status" value="1"/>
</dbReference>
<gene>
    <name evidence="1" type="primary">trhO</name>
    <name evidence="3" type="ORF">COW36_17460</name>
</gene>
<dbReference type="Gene3D" id="3.30.70.100">
    <property type="match status" value="1"/>
</dbReference>
<reference evidence="3 4" key="1">
    <citation type="submission" date="2017-09" db="EMBL/GenBank/DDBJ databases">
        <title>Depth-based differentiation of microbial function through sediment-hosted aquifers and enrichment of novel symbionts in the deep terrestrial subsurface.</title>
        <authorList>
            <person name="Probst A.J."/>
            <person name="Ladd B."/>
            <person name="Jarett J.K."/>
            <person name="Geller-Mcgrath D.E."/>
            <person name="Sieber C.M."/>
            <person name="Emerson J.B."/>
            <person name="Anantharaman K."/>
            <person name="Thomas B.C."/>
            <person name="Malmstrom R."/>
            <person name="Stieglmeier M."/>
            <person name="Klingl A."/>
            <person name="Woyke T."/>
            <person name="Ryan C.M."/>
            <person name="Banfield J.F."/>
        </authorList>
    </citation>
    <scope>NUCLEOTIDE SEQUENCE [LARGE SCALE GENOMIC DNA]</scope>
    <source>
        <strain evidence="3">CG17_big_fil_post_rev_8_21_14_2_50_48_46</strain>
    </source>
</reference>
<dbReference type="InterPro" id="IPR001763">
    <property type="entry name" value="Rhodanese-like_dom"/>
</dbReference>
<accession>A0A2M7G0K7</accession>
<dbReference type="GO" id="GO:0006400">
    <property type="term" value="P:tRNA modification"/>
    <property type="evidence" value="ECO:0007669"/>
    <property type="project" value="UniProtKB-UniRule"/>
</dbReference>
<name>A0A2M7G0K7_9BACT</name>
<dbReference type="Pfam" id="PF00581">
    <property type="entry name" value="Rhodanese"/>
    <property type="match status" value="1"/>
</dbReference>
<dbReference type="Pfam" id="PF17773">
    <property type="entry name" value="UPF0176_N"/>
    <property type="match status" value="1"/>
</dbReference>
<feature type="domain" description="Rhodanese" evidence="2">
    <location>
        <begin position="121"/>
        <end position="215"/>
    </location>
</feature>
<keyword evidence="1" id="KW-0819">tRNA processing</keyword>
<dbReference type="InterPro" id="IPR020936">
    <property type="entry name" value="TrhO"/>
</dbReference>
<comment type="catalytic activity">
    <reaction evidence="1">
        <text>uridine(34) in tRNA + AH2 + O2 = 5-hydroxyuridine(34) in tRNA + A + H2O</text>
        <dbReference type="Rhea" id="RHEA:64224"/>
        <dbReference type="Rhea" id="RHEA-COMP:11727"/>
        <dbReference type="Rhea" id="RHEA-COMP:13381"/>
        <dbReference type="ChEBI" id="CHEBI:13193"/>
        <dbReference type="ChEBI" id="CHEBI:15377"/>
        <dbReference type="ChEBI" id="CHEBI:15379"/>
        <dbReference type="ChEBI" id="CHEBI:17499"/>
        <dbReference type="ChEBI" id="CHEBI:65315"/>
        <dbReference type="ChEBI" id="CHEBI:136877"/>
    </reaction>
</comment>
<dbReference type="EMBL" id="PFFQ01000053">
    <property type="protein sequence ID" value="PIW15209.1"/>
    <property type="molecule type" value="Genomic_DNA"/>
</dbReference>
<keyword evidence="1" id="KW-0560">Oxidoreductase</keyword>
<protein>
    <recommendedName>
        <fullName evidence="1">tRNA uridine(34) hydroxylase</fullName>
        <ecNumber evidence="1">1.14.-.-</ecNumber>
    </recommendedName>
    <alternativeName>
        <fullName evidence="1">tRNA hydroxylation protein O</fullName>
    </alternativeName>
</protein>
<evidence type="ECO:0000256" key="1">
    <source>
        <dbReference type="HAMAP-Rule" id="MF_00469"/>
    </source>
</evidence>
<dbReference type="InterPro" id="IPR040503">
    <property type="entry name" value="TRHO_N"/>
</dbReference>
<dbReference type="Proteomes" id="UP000231019">
    <property type="component" value="Unassembled WGS sequence"/>
</dbReference>
<organism evidence="3 4">
    <name type="scientific">bacterium (Candidatus Blackallbacteria) CG17_big_fil_post_rev_8_21_14_2_50_48_46</name>
    <dbReference type="NCBI Taxonomy" id="2014261"/>
    <lineage>
        <taxon>Bacteria</taxon>
        <taxon>Candidatus Blackallbacteria</taxon>
    </lineage>
</organism>